<dbReference type="InterPro" id="IPR036457">
    <property type="entry name" value="PPM-type-like_dom_sf"/>
</dbReference>
<dbReference type="SMART" id="SM00332">
    <property type="entry name" value="PP2Cc"/>
    <property type="match status" value="1"/>
</dbReference>
<dbReference type="AlphaFoldDB" id="A0A7I4BC22"/>
<dbReference type="Pfam" id="PF00481">
    <property type="entry name" value="PP2C"/>
    <property type="match status" value="1"/>
</dbReference>
<dbReference type="Gramene" id="Pp3c16_21950V3.2">
    <property type="protein sequence ID" value="Pp3c16_21950V3.2"/>
    <property type="gene ID" value="Pp3c16_21950"/>
</dbReference>
<dbReference type="SUPFAM" id="SSF81606">
    <property type="entry name" value="PP2C-like"/>
    <property type="match status" value="1"/>
</dbReference>
<protein>
    <recommendedName>
        <fullName evidence="1">PPM-type phosphatase domain-containing protein</fullName>
    </recommendedName>
</protein>
<reference evidence="2 3" key="2">
    <citation type="journal article" date="2018" name="Plant J.">
        <title>The Physcomitrella patens chromosome-scale assembly reveals moss genome structure and evolution.</title>
        <authorList>
            <person name="Lang D."/>
            <person name="Ullrich K.K."/>
            <person name="Murat F."/>
            <person name="Fuchs J."/>
            <person name="Jenkins J."/>
            <person name="Haas F.B."/>
            <person name="Piednoel M."/>
            <person name="Gundlach H."/>
            <person name="Van Bel M."/>
            <person name="Meyberg R."/>
            <person name="Vives C."/>
            <person name="Morata J."/>
            <person name="Symeonidi A."/>
            <person name="Hiss M."/>
            <person name="Muchero W."/>
            <person name="Kamisugi Y."/>
            <person name="Saleh O."/>
            <person name="Blanc G."/>
            <person name="Decker E.L."/>
            <person name="van Gessel N."/>
            <person name="Grimwood J."/>
            <person name="Hayes R.D."/>
            <person name="Graham S.W."/>
            <person name="Gunter L.E."/>
            <person name="McDaniel S.F."/>
            <person name="Hoernstein S.N.W."/>
            <person name="Larsson A."/>
            <person name="Li F.W."/>
            <person name="Perroud P.F."/>
            <person name="Phillips J."/>
            <person name="Ranjan P."/>
            <person name="Rokshar D.S."/>
            <person name="Rothfels C.J."/>
            <person name="Schneider L."/>
            <person name="Shu S."/>
            <person name="Stevenson D.W."/>
            <person name="Thummler F."/>
            <person name="Tillich M."/>
            <person name="Villarreal Aguilar J.C."/>
            <person name="Widiez T."/>
            <person name="Wong G.K."/>
            <person name="Wymore A."/>
            <person name="Zhang Y."/>
            <person name="Zimmer A.D."/>
            <person name="Quatrano R.S."/>
            <person name="Mayer K.F.X."/>
            <person name="Goodstein D."/>
            <person name="Casacuberta J.M."/>
            <person name="Vandepoele K."/>
            <person name="Reski R."/>
            <person name="Cuming A.C."/>
            <person name="Tuskan G.A."/>
            <person name="Maumus F."/>
            <person name="Salse J."/>
            <person name="Schmutz J."/>
            <person name="Rensing S.A."/>
        </authorList>
    </citation>
    <scope>NUCLEOTIDE SEQUENCE [LARGE SCALE GENOMIC DNA]</scope>
    <source>
        <strain evidence="2 3">cv. Gransden 2004</strain>
    </source>
</reference>
<dbReference type="InterPro" id="IPR015655">
    <property type="entry name" value="PP2C"/>
</dbReference>
<dbReference type="Gene3D" id="3.60.40.10">
    <property type="entry name" value="PPM-type phosphatase domain"/>
    <property type="match status" value="1"/>
</dbReference>
<accession>A0A7I4BC22</accession>
<sequence>MVHNRQELAPEGRNHSYVPLYRSGGWSDRGIRQTLEDALICIDDLNDQLQSRGAFYGGQNDTIVQRSYPNSDGEKMRIELAGGTVTSDGYVNGQVTVARAIGDWHMPGVKGFNDTWPVIAEPEIRSLELSEVDEFLLLGCDGLWDVFTSSAAVDFARRQLREHNYPERCSKALIEEALKRNAQDNITVITLCFQAEAPPDVTVVERSTIRKLILKVIVATGP</sequence>
<organism evidence="2 3">
    <name type="scientific">Physcomitrium patens</name>
    <name type="common">Spreading-leaved earth moss</name>
    <name type="synonym">Physcomitrella patens</name>
    <dbReference type="NCBI Taxonomy" id="3218"/>
    <lineage>
        <taxon>Eukaryota</taxon>
        <taxon>Viridiplantae</taxon>
        <taxon>Streptophyta</taxon>
        <taxon>Embryophyta</taxon>
        <taxon>Bryophyta</taxon>
        <taxon>Bryophytina</taxon>
        <taxon>Bryopsida</taxon>
        <taxon>Funariidae</taxon>
        <taxon>Funariales</taxon>
        <taxon>Funariaceae</taxon>
        <taxon>Physcomitrium</taxon>
    </lineage>
</organism>
<dbReference type="Proteomes" id="UP000006727">
    <property type="component" value="Chromosome 16"/>
</dbReference>
<dbReference type="InParanoid" id="A0A7I4BC22"/>
<reference evidence="2" key="3">
    <citation type="submission" date="2020-12" db="UniProtKB">
        <authorList>
            <consortium name="EnsemblPlants"/>
        </authorList>
    </citation>
    <scope>IDENTIFICATION</scope>
</reference>
<proteinExistence type="predicted"/>
<dbReference type="GO" id="GO:0007165">
    <property type="term" value="P:signal transduction"/>
    <property type="evidence" value="ECO:0000318"/>
    <property type="project" value="GO_Central"/>
</dbReference>
<keyword evidence="3" id="KW-1185">Reference proteome</keyword>
<evidence type="ECO:0000259" key="1">
    <source>
        <dbReference type="PROSITE" id="PS51746"/>
    </source>
</evidence>
<evidence type="ECO:0000313" key="2">
    <source>
        <dbReference type="EnsemblPlants" id="Pp3c16_21950V3.2"/>
    </source>
</evidence>
<reference evidence="2 3" key="1">
    <citation type="journal article" date="2008" name="Science">
        <title>The Physcomitrella genome reveals evolutionary insights into the conquest of land by plants.</title>
        <authorList>
            <person name="Rensing S."/>
            <person name="Lang D."/>
            <person name="Zimmer A."/>
            <person name="Terry A."/>
            <person name="Salamov A."/>
            <person name="Shapiro H."/>
            <person name="Nishiyama T."/>
            <person name="Perroud P.-F."/>
            <person name="Lindquist E."/>
            <person name="Kamisugi Y."/>
            <person name="Tanahashi T."/>
            <person name="Sakakibara K."/>
            <person name="Fujita T."/>
            <person name="Oishi K."/>
            <person name="Shin-I T."/>
            <person name="Kuroki Y."/>
            <person name="Toyoda A."/>
            <person name="Suzuki Y."/>
            <person name="Hashimoto A."/>
            <person name="Yamaguchi K."/>
            <person name="Sugano A."/>
            <person name="Kohara Y."/>
            <person name="Fujiyama A."/>
            <person name="Anterola A."/>
            <person name="Aoki S."/>
            <person name="Ashton N."/>
            <person name="Barbazuk W.B."/>
            <person name="Barker E."/>
            <person name="Bennetzen J."/>
            <person name="Bezanilla M."/>
            <person name="Blankenship R."/>
            <person name="Cho S.H."/>
            <person name="Dutcher S."/>
            <person name="Estelle M."/>
            <person name="Fawcett J.A."/>
            <person name="Gundlach H."/>
            <person name="Hanada K."/>
            <person name="Heyl A."/>
            <person name="Hicks K.A."/>
            <person name="Hugh J."/>
            <person name="Lohr M."/>
            <person name="Mayer K."/>
            <person name="Melkozernov A."/>
            <person name="Murata T."/>
            <person name="Nelson D."/>
            <person name="Pils B."/>
            <person name="Prigge M."/>
            <person name="Reiss B."/>
            <person name="Renner T."/>
            <person name="Rombauts S."/>
            <person name="Rushton P."/>
            <person name="Sanderfoot A."/>
            <person name="Schween G."/>
            <person name="Shiu S.-H."/>
            <person name="Stueber K."/>
            <person name="Theodoulou F.L."/>
            <person name="Tu H."/>
            <person name="Van de Peer Y."/>
            <person name="Verrier P.J."/>
            <person name="Waters E."/>
            <person name="Wood A."/>
            <person name="Yang L."/>
            <person name="Cove D."/>
            <person name="Cuming A."/>
            <person name="Hasebe M."/>
            <person name="Lucas S."/>
            <person name="Mishler D.B."/>
            <person name="Reski R."/>
            <person name="Grigoriev I."/>
            <person name="Quatrano R.S."/>
            <person name="Boore J.L."/>
        </authorList>
    </citation>
    <scope>NUCLEOTIDE SEQUENCE [LARGE SCALE GENOMIC DNA]</scope>
    <source>
        <strain evidence="2 3">cv. Gransden 2004</strain>
    </source>
</reference>
<dbReference type="CDD" id="cd00143">
    <property type="entry name" value="PP2Cc"/>
    <property type="match status" value="1"/>
</dbReference>
<dbReference type="EMBL" id="ABEU02000016">
    <property type="status" value="NOT_ANNOTATED_CDS"/>
    <property type="molecule type" value="Genomic_DNA"/>
</dbReference>
<dbReference type="PANTHER" id="PTHR47992">
    <property type="entry name" value="PROTEIN PHOSPHATASE"/>
    <property type="match status" value="1"/>
</dbReference>
<dbReference type="GO" id="GO:0004722">
    <property type="term" value="F:protein serine/threonine phosphatase activity"/>
    <property type="evidence" value="ECO:0000318"/>
    <property type="project" value="GO_Central"/>
</dbReference>
<feature type="domain" description="PPM-type phosphatase" evidence="1">
    <location>
        <begin position="1"/>
        <end position="193"/>
    </location>
</feature>
<dbReference type="PROSITE" id="PS51746">
    <property type="entry name" value="PPM_2"/>
    <property type="match status" value="1"/>
</dbReference>
<name>A0A7I4BC22_PHYPA</name>
<dbReference type="EnsemblPlants" id="Pp3c16_21950V3.2">
    <property type="protein sequence ID" value="Pp3c16_21950V3.2"/>
    <property type="gene ID" value="Pp3c16_21950"/>
</dbReference>
<dbReference type="InterPro" id="IPR001932">
    <property type="entry name" value="PPM-type_phosphatase-like_dom"/>
</dbReference>
<evidence type="ECO:0000313" key="3">
    <source>
        <dbReference type="Proteomes" id="UP000006727"/>
    </source>
</evidence>